<name>A0A2T4CEJ3_TRILO</name>
<evidence type="ECO:0000256" key="1">
    <source>
        <dbReference type="SAM" id="Phobius"/>
    </source>
</evidence>
<dbReference type="Proteomes" id="UP000240760">
    <property type="component" value="Unassembled WGS sequence"/>
</dbReference>
<organism evidence="2 3">
    <name type="scientific">Trichoderma longibrachiatum ATCC 18648</name>
    <dbReference type="NCBI Taxonomy" id="983965"/>
    <lineage>
        <taxon>Eukaryota</taxon>
        <taxon>Fungi</taxon>
        <taxon>Dikarya</taxon>
        <taxon>Ascomycota</taxon>
        <taxon>Pezizomycotina</taxon>
        <taxon>Sordariomycetes</taxon>
        <taxon>Hypocreomycetidae</taxon>
        <taxon>Hypocreales</taxon>
        <taxon>Hypocreaceae</taxon>
        <taxon>Trichoderma</taxon>
    </lineage>
</organism>
<feature type="transmembrane region" description="Helical" evidence="1">
    <location>
        <begin position="20"/>
        <end position="41"/>
    </location>
</feature>
<protein>
    <submittedName>
        <fullName evidence="2">Uncharacterized protein</fullName>
    </submittedName>
</protein>
<keyword evidence="1" id="KW-0812">Transmembrane</keyword>
<gene>
    <name evidence="2" type="ORF">M440DRAFT_1108047</name>
</gene>
<evidence type="ECO:0000313" key="3">
    <source>
        <dbReference type="Proteomes" id="UP000240760"/>
    </source>
</evidence>
<sequence length="113" mass="13049">MIPGSEFWLARTTYLSELDNWFSLFFHFFVRCLGLTIGGVLRRTILVRYPATMMPRYGALAKGMLIYERQGQGPTTVRRPPRAYVLMSHYFLFLFSCACWEDGNGHGVLQTET</sequence>
<reference evidence="2 3" key="1">
    <citation type="submission" date="2016-07" db="EMBL/GenBank/DDBJ databases">
        <title>Multiple horizontal gene transfer events from other fungi enriched the ability of initially mycotrophic Trichoderma (Ascomycota) to feed on dead plant biomass.</title>
        <authorList>
            <consortium name="DOE Joint Genome Institute"/>
            <person name="Aerts A."/>
            <person name="Atanasova L."/>
            <person name="Chenthamara K."/>
            <person name="Zhang J."/>
            <person name="Grujic M."/>
            <person name="Henrissat B."/>
            <person name="Kuo A."/>
            <person name="Salamov A."/>
            <person name="Lipzen A."/>
            <person name="Labutti K."/>
            <person name="Barry K."/>
            <person name="Miao Y."/>
            <person name="Rahimi M.J."/>
            <person name="Shen Q."/>
            <person name="Grigoriev I.V."/>
            <person name="Kubicek C.P."/>
            <person name="Druzhinina I.S."/>
        </authorList>
    </citation>
    <scope>NUCLEOTIDE SEQUENCE [LARGE SCALE GENOMIC DNA]</scope>
    <source>
        <strain evidence="2 3">ATCC 18648</strain>
    </source>
</reference>
<keyword evidence="1" id="KW-0472">Membrane</keyword>
<accession>A0A2T4CEJ3</accession>
<keyword evidence="1" id="KW-1133">Transmembrane helix</keyword>
<dbReference type="AlphaFoldDB" id="A0A2T4CEJ3"/>
<keyword evidence="3" id="KW-1185">Reference proteome</keyword>
<dbReference type="EMBL" id="KZ679127">
    <property type="protein sequence ID" value="PTB79997.1"/>
    <property type="molecule type" value="Genomic_DNA"/>
</dbReference>
<evidence type="ECO:0000313" key="2">
    <source>
        <dbReference type="EMBL" id="PTB79997.1"/>
    </source>
</evidence>
<proteinExistence type="predicted"/>